<evidence type="ECO:0000313" key="1">
    <source>
        <dbReference type="EMBL" id="KAJ4713472.1"/>
    </source>
</evidence>
<name>A0ACC1XRF4_MELAZ</name>
<evidence type="ECO:0000313" key="2">
    <source>
        <dbReference type="Proteomes" id="UP001164539"/>
    </source>
</evidence>
<accession>A0ACC1XRF4</accession>
<organism evidence="1 2">
    <name type="scientific">Melia azedarach</name>
    <name type="common">Chinaberry tree</name>
    <dbReference type="NCBI Taxonomy" id="155640"/>
    <lineage>
        <taxon>Eukaryota</taxon>
        <taxon>Viridiplantae</taxon>
        <taxon>Streptophyta</taxon>
        <taxon>Embryophyta</taxon>
        <taxon>Tracheophyta</taxon>
        <taxon>Spermatophyta</taxon>
        <taxon>Magnoliopsida</taxon>
        <taxon>eudicotyledons</taxon>
        <taxon>Gunneridae</taxon>
        <taxon>Pentapetalae</taxon>
        <taxon>rosids</taxon>
        <taxon>malvids</taxon>
        <taxon>Sapindales</taxon>
        <taxon>Meliaceae</taxon>
        <taxon>Melia</taxon>
    </lineage>
</organism>
<protein>
    <submittedName>
        <fullName evidence="1">Protein O-linked-mannose beta-1,4-N-acetylglucosaminyltransferase 2-like</fullName>
    </submittedName>
</protein>
<dbReference type="Proteomes" id="UP001164539">
    <property type="component" value="Chromosome 8"/>
</dbReference>
<dbReference type="EMBL" id="CM051401">
    <property type="protein sequence ID" value="KAJ4713472.1"/>
    <property type="molecule type" value="Genomic_DNA"/>
</dbReference>
<proteinExistence type="predicted"/>
<comment type="caution">
    <text evidence="1">The sequence shown here is derived from an EMBL/GenBank/DDBJ whole genome shotgun (WGS) entry which is preliminary data.</text>
</comment>
<sequence>MLYNSILARSFSKHEQKKFRYGALIGCLLIVLSFCTVLKPYLGPLPVLNLRVSMEHVGLKMLMVKDTRSFQLIFKNNSSRSQHILDDISKSRQAVDNISSSENSSRSQYILDNTSKSRQAVDNSSSSRNSSRSQYFLDDTSKSRQAVDNTSSSQNSSRSQHILDDRSKSRQSADNISSRSQHVLDDTSKSRRSADNISSRSQYILDEISEYRQPVDNISTSQIIIATNTSSSKLSIVTNSSQLIIANATKNSPKMVGDSVPKIEPTLCSSTKLTDFCQINDNLRIEACSATVFIASSQASGFLADNSPWIIRPYARKTDQTAMSWVREWSVKSVMGHQQLPKCTQNHSVPTILFSTAGYAGNNFHDFTDIVIPLYLTSRQFNGEVQFLVTNKQSFWIEKFKKLLQKLSKYDIIDIDKQTNDVHCFPGGIIGLKRHDSRELNIDRSLSPYSMKDFRQFLRDAYSLHKSTAIRMKDGGKKRPRLLIISRKKTRTFTNAEKIAQTARRLGYKVVVAEADMNVSKFAEIVNSCDVMLGVHGAGLTNIVFLPENAVFIQVVPIAIEWPAKADFEEPSKAMNLRYLEYKIKAEESSLIQQYPQDHDVIRNPSSIGKMGWITFRSLYLDKQNVELDLHRFRGTLSKALELLHQ</sequence>
<reference evidence="1 2" key="1">
    <citation type="journal article" date="2023" name="Science">
        <title>Complex scaffold remodeling in plant triterpene biosynthesis.</title>
        <authorList>
            <person name="De La Pena R."/>
            <person name="Hodgson H."/>
            <person name="Liu J.C."/>
            <person name="Stephenson M.J."/>
            <person name="Martin A.C."/>
            <person name="Owen C."/>
            <person name="Harkess A."/>
            <person name="Leebens-Mack J."/>
            <person name="Jimenez L.E."/>
            <person name="Osbourn A."/>
            <person name="Sattely E.S."/>
        </authorList>
    </citation>
    <scope>NUCLEOTIDE SEQUENCE [LARGE SCALE GENOMIC DNA]</scope>
    <source>
        <strain evidence="2">cv. JPN11</strain>
        <tissue evidence="1">Leaf</tissue>
    </source>
</reference>
<keyword evidence="2" id="KW-1185">Reference proteome</keyword>
<gene>
    <name evidence="1" type="ORF">OWV82_015563</name>
</gene>